<protein>
    <submittedName>
        <fullName evidence="3">Nuclease</fullName>
    </submittedName>
</protein>
<accession>A0A2K8KAC3</accession>
<dbReference type="PANTHER" id="PTHR12302:SF26">
    <property type="entry name" value="BLR1266 PROTEIN"/>
    <property type="match status" value="1"/>
</dbReference>
<dbReference type="InterPro" id="IPR016071">
    <property type="entry name" value="Staphylococal_nuclease_OB-fold"/>
</dbReference>
<evidence type="ECO:0000313" key="4">
    <source>
        <dbReference type="Proteomes" id="UP000228948"/>
    </source>
</evidence>
<name>A0A2K8KAC3_9RHOB</name>
<gene>
    <name evidence="3" type="ORF">BG454_08860</name>
</gene>
<evidence type="ECO:0000256" key="1">
    <source>
        <dbReference type="SAM" id="SignalP"/>
    </source>
</evidence>
<keyword evidence="1" id="KW-0732">Signal</keyword>
<dbReference type="AlphaFoldDB" id="A0A2K8KAC3"/>
<dbReference type="SUPFAM" id="SSF50199">
    <property type="entry name" value="Staphylococcal nuclease"/>
    <property type="match status" value="1"/>
</dbReference>
<dbReference type="STRING" id="441209.GCA_001870665_01549"/>
<keyword evidence="4" id="KW-1185">Reference proteome</keyword>
<organism evidence="3 4">
    <name type="scientific">Roseinatronobacter bogoriensis subsp. barguzinensis</name>
    <dbReference type="NCBI Taxonomy" id="441209"/>
    <lineage>
        <taxon>Bacteria</taxon>
        <taxon>Pseudomonadati</taxon>
        <taxon>Pseudomonadota</taxon>
        <taxon>Alphaproteobacteria</taxon>
        <taxon>Rhodobacterales</taxon>
        <taxon>Paracoccaceae</taxon>
        <taxon>Roseinatronobacter</taxon>
    </lineage>
</organism>
<feature type="signal peptide" evidence="1">
    <location>
        <begin position="1"/>
        <end position="23"/>
    </location>
</feature>
<dbReference type="PROSITE" id="PS50830">
    <property type="entry name" value="TNASE_3"/>
    <property type="match status" value="1"/>
</dbReference>
<evidence type="ECO:0000259" key="2">
    <source>
        <dbReference type="PROSITE" id="PS50830"/>
    </source>
</evidence>
<proteinExistence type="predicted"/>
<feature type="domain" description="TNase-like" evidence="2">
    <location>
        <begin position="25"/>
        <end position="155"/>
    </location>
</feature>
<evidence type="ECO:0000313" key="3">
    <source>
        <dbReference type="EMBL" id="ATX65926.1"/>
    </source>
</evidence>
<dbReference type="Pfam" id="PF00565">
    <property type="entry name" value="SNase"/>
    <property type="match status" value="1"/>
</dbReference>
<sequence>MSGVMLRICSLFVCMLLALPVWAAQRELSGVPRVIDGDTLEVAGQRIRLGGIDAPEMQEDCLNNSGQRWACGAWATEVAQAMLAGRTVQCVDLGQRSYDRIVGRCYLGGQDVAVALIEAGAARPCLRFAREQGQEQAYLRAEQQAKRANAGVYGGPLNPIAGFCEPSRATVSISAPAVPPSADCVIKGNVSSNGRIYHMPGQRHYDQVTMRSDQTRWFCSEAEARAAGWRRARQ</sequence>
<dbReference type="EMBL" id="CP024899">
    <property type="protein sequence ID" value="ATX65926.1"/>
    <property type="molecule type" value="Genomic_DNA"/>
</dbReference>
<dbReference type="Gene3D" id="2.40.50.90">
    <property type="match status" value="1"/>
</dbReference>
<dbReference type="KEGG" id="rbg:BG454_08860"/>
<dbReference type="InterPro" id="IPR035437">
    <property type="entry name" value="SNase_OB-fold_sf"/>
</dbReference>
<dbReference type="PANTHER" id="PTHR12302">
    <property type="entry name" value="EBNA2 BINDING PROTEIN P100"/>
    <property type="match status" value="1"/>
</dbReference>
<dbReference type="SMART" id="SM00318">
    <property type="entry name" value="SNc"/>
    <property type="match status" value="1"/>
</dbReference>
<feature type="chain" id="PRO_5014719934" evidence="1">
    <location>
        <begin position="24"/>
        <end position="234"/>
    </location>
</feature>
<reference evidence="3 4" key="1">
    <citation type="submission" date="2017-11" db="EMBL/GenBank/DDBJ databases">
        <title>Revised Sequence and Annotation of the Rhodobaca barguzinensis strain alga05 Genome.</title>
        <authorList>
            <person name="Kopejtka K."/>
            <person name="Tomasch J.M."/>
            <person name="Bunk B."/>
            <person name="Koblizek M."/>
        </authorList>
    </citation>
    <scope>NUCLEOTIDE SEQUENCE [LARGE SCALE GENOMIC DNA]</scope>
    <source>
        <strain evidence="4">alga05</strain>
    </source>
</reference>
<dbReference type="Proteomes" id="UP000228948">
    <property type="component" value="Chromosome"/>
</dbReference>